<evidence type="ECO:0000313" key="8">
    <source>
        <dbReference type="EMBL" id="SDR89389.1"/>
    </source>
</evidence>
<feature type="DNA-binding region" description="OmpR/PhoB-type" evidence="5">
    <location>
        <begin position="50"/>
        <end position="154"/>
    </location>
</feature>
<gene>
    <name evidence="8" type="ORF">SAMN04488543_0700</name>
</gene>
<dbReference type="EMBL" id="LT629749">
    <property type="protein sequence ID" value="SDR89389.1"/>
    <property type="molecule type" value="Genomic_DNA"/>
</dbReference>
<dbReference type="SUPFAM" id="SSF52540">
    <property type="entry name" value="P-loop containing nucleoside triphosphate hydrolases"/>
    <property type="match status" value="1"/>
</dbReference>
<organism evidence="8 9">
    <name type="scientific">Friedmanniella luteola</name>
    <dbReference type="NCBI Taxonomy" id="546871"/>
    <lineage>
        <taxon>Bacteria</taxon>
        <taxon>Bacillati</taxon>
        <taxon>Actinomycetota</taxon>
        <taxon>Actinomycetes</taxon>
        <taxon>Propionibacteriales</taxon>
        <taxon>Nocardioidaceae</taxon>
        <taxon>Friedmanniella</taxon>
    </lineage>
</organism>
<dbReference type="InterPro" id="IPR051677">
    <property type="entry name" value="AfsR-DnrI-RedD_regulator"/>
</dbReference>
<keyword evidence="4" id="KW-0804">Transcription</keyword>
<feature type="compositionally biased region" description="Low complexity" evidence="6">
    <location>
        <begin position="333"/>
        <end position="342"/>
    </location>
</feature>
<dbReference type="InterPro" id="IPR016032">
    <property type="entry name" value="Sig_transdc_resp-reg_C-effctor"/>
</dbReference>
<keyword evidence="9" id="KW-1185">Reference proteome</keyword>
<dbReference type="Gene3D" id="3.40.50.300">
    <property type="entry name" value="P-loop containing nucleotide triphosphate hydrolases"/>
    <property type="match status" value="1"/>
</dbReference>
<evidence type="ECO:0000256" key="1">
    <source>
        <dbReference type="ARBA" id="ARBA00005820"/>
    </source>
</evidence>
<keyword evidence="2" id="KW-0805">Transcription regulation</keyword>
<dbReference type="Proteomes" id="UP000199092">
    <property type="component" value="Chromosome I"/>
</dbReference>
<dbReference type="OrthoDB" id="134712at2"/>
<protein>
    <submittedName>
        <fullName evidence="8">Predicted ATPase</fullName>
    </submittedName>
</protein>
<feature type="region of interest" description="Disordered" evidence="6">
    <location>
        <begin position="319"/>
        <end position="363"/>
    </location>
</feature>
<dbReference type="PANTHER" id="PTHR35807">
    <property type="entry name" value="TRANSCRIPTIONAL REGULATOR REDD-RELATED"/>
    <property type="match status" value="1"/>
</dbReference>
<sequence>MLVVPLVRACGARLAAVTGLVGFLGLATMPGLLGTRGTSWVGHFRRSWTGPRSYTHDVQIGVLGRLRVLRGGAEVDLGPQKQRALLAALALHAGEVVSMDRLADLVWGDRPPAAVTASVHGYVAALRRLLEPDRAARSAATVLLTAPPGYRLDVPASGLDVAGFTSAVEAVHRLAPGDVRAAPAPSVPLEELLGRLDAALALWRGPAYAELDGRLEVEAERARLTELHRGAVQDRARILLALGRAAEAAADLTSLVQRDPLREDVTALLAVALARSGRQVEALQALRTHRQTLVDELGLDPGPALQDLELALLRQDPSVVGTTGPADVTAPTPASGPALEPAPAGPPPPDPAPTSGLVVDGGPPLVGRDRELAALEVLLDGAESGRPQLAVLVGEAGIGKTRLVAELSATARGRGFLVLSARCSSDEGAPPLWPWVGVLRTLGRRLPEVGGPSPDRLLEPGDDGRHRYRLFDEVLTAVEDAARRVPVLLALDDLHWADASTLRLVQHLAEDLDQGRLALLVTRRPFPEPSGPLADLGAAMARRQALRLDVDGLTTAQVRALADARGETRIDADQARRLRDRTGGNPFYVVELLRWRESAAGRDAVADAGGVPAAVGDVIAARVAQLPADTQQLLRTAAALNRHLDVAVLAALDGRGPDDVLDALEPAMAGGLVVVDPADRALRFSHALVKDAVAATDSPVRRQRRHARLAQHLAARGEAPEQLSEIAVHWLQAGPAHAGQAWRAAARAAAYATSLTAHEEAAELLAAAVAAQRADPEPGWEDRYDLLMTQGRACRAAADSEGQRAATAAAVRLAAEADAVGRLALAAVTSSEGALWSNRPEGEVDAATVDALHRAAAQLPGEDTELRCQVFLALSRELFWAPGRHEAEAYAEQALAMARRLAAPRLRALGCQAVIVSALRPATLAQRVRLAEESVACARTARDPELEAVALFWQAVVAGEDGRMPDRDDAVLGCRRIAQHQRLRYLQVMLGCYDVPWLALQGEFAEAQRELEASQGWAAQASFPFRDEALVAAQAWLALWRGQAGALLDRFQALDAVSPTDMGTALLLLLLRSGRLDEAAALLDQRPVPLVDDDFAAPLDLAIGAEAALLLHRPALAAAVYPLMSGWAGRASSAGTGAPLGPVDAFLALAAAAVGETGLASAHADEAARLCQAWGLVPVAAWFAALRERFAF</sequence>
<dbReference type="GO" id="GO:0003677">
    <property type="term" value="F:DNA binding"/>
    <property type="evidence" value="ECO:0007669"/>
    <property type="project" value="UniProtKB-UniRule"/>
</dbReference>
<evidence type="ECO:0000313" key="9">
    <source>
        <dbReference type="Proteomes" id="UP000199092"/>
    </source>
</evidence>
<dbReference type="InterPro" id="IPR036388">
    <property type="entry name" value="WH-like_DNA-bd_sf"/>
</dbReference>
<dbReference type="InterPro" id="IPR011990">
    <property type="entry name" value="TPR-like_helical_dom_sf"/>
</dbReference>
<name>A0A1H1MTY5_9ACTN</name>
<dbReference type="GO" id="GO:0006355">
    <property type="term" value="P:regulation of DNA-templated transcription"/>
    <property type="evidence" value="ECO:0007669"/>
    <property type="project" value="InterPro"/>
</dbReference>
<dbReference type="InterPro" id="IPR001867">
    <property type="entry name" value="OmpR/PhoB-type_DNA-bd"/>
</dbReference>
<dbReference type="STRING" id="546871.SAMN04488543_0700"/>
<dbReference type="InterPro" id="IPR041664">
    <property type="entry name" value="AAA_16"/>
</dbReference>
<dbReference type="GO" id="GO:0000160">
    <property type="term" value="P:phosphorelay signal transduction system"/>
    <property type="evidence" value="ECO:0007669"/>
    <property type="project" value="InterPro"/>
</dbReference>
<evidence type="ECO:0000256" key="5">
    <source>
        <dbReference type="PROSITE-ProRule" id="PRU01091"/>
    </source>
</evidence>
<dbReference type="InterPro" id="IPR027417">
    <property type="entry name" value="P-loop_NTPase"/>
</dbReference>
<feature type="domain" description="OmpR/PhoB-type" evidence="7">
    <location>
        <begin position="50"/>
        <end position="154"/>
    </location>
</feature>
<evidence type="ECO:0000256" key="4">
    <source>
        <dbReference type="ARBA" id="ARBA00023163"/>
    </source>
</evidence>
<dbReference type="InterPro" id="IPR005158">
    <property type="entry name" value="BTAD"/>
</dbReference>
<dbReference type="Pfam" id="PF03704">
    <property type="entry name" value="BTAD"/>
    <property type="match status" value="1"/>
</dbReference>
<comment type="similarity">
    <text evidence="1">Belongs to the AfsR/DnrI/RedD regulatory family.</text>
</comment>
<dbReference type="Pfam" id="PF00486">
    <property type="entry name" value="Trans_reg_C"/>
    <property type="match status" value="1"/>
</dbReference>
<reference evidence="8 9" key="1">
    <citation type="submission" date="2016-10" db="EMBL/GenBank/DDBJ databases">
        <authorList>
            <person name="de Groot N.N."/>
        </authorList>
    </citation>
    <scope>NUCLEOTIDE SEQUENCE [LARGE SCALE GENOMIC DNA]</scope>
    <source>
        <strain evidence="8 9">DSM 21741</strain>
    </source>
</reference>
<evidence type="ECO:0000259" key="7">
    <source>
        <dbReference type="PROSITE" id="PS51755"/>
    </source>
</evidence>
<dbReference type="Gene3D" id="1.25.40.10">
    <property type="entry name" value="Tetratricopeptide repeat domain"/>
    <property type="match status" value="1"/>
</dbReference>
<evidence type="ECO:0000256" key="6">
    <source>
        <dbReference type="SAM" id="MobiDB-lite"/>
    </source>
</evidence>
<evidence type="ECO:0000256" key="2">
    <source>
        <dbReference type="ARBA" id="ARBA00023015"/>
    </source>
</evidence>
<accession>A0A1H1MTY5</accession>
<dbReference type="SMART" id="SM00862">
    <property type="entry name" value="Trans_reg_C"/>
    <property type="match status" value="1"/>
</dbReference>
<dbReference type="Pfam" id="PF13191">
    <property type="entry name" value="AAA_16"/>
    <property type="match status" value="1"/>
</dbReference>
<feature type="compositionally biased region" description="Pro residues" evidence="6">
    <location>
        <begin position="343"/>
        <end position="352"/>
    </location>
</feature>
<proteinExistence type="inferred from homology"/>
<dbReference type="AlphaFoldDB" id="A0A1H1MTY5"/>
<dbReference type="Gene3D" id="1.10.10.10">
    <property type="entry name" value="Winged helix-like DNA-binding domain superfamily/Winged helix DNA-binding domain"/>
    <property type="match status" value="1"/>
</dbReference>
<dbReference type="SUPFAM" id="SSF46894">
    <property type="entry name" value="C-terminal effector domain of the bipartite response regulators"/>
    <property type="match status" value="1"/>
</dbReference>
<dbReference type="PANTHER" id="PTHR35807:SF1">
    <property type="entry name" value="TRANSCRIPTIONAL REGULATOR REDD"/>
    <property type="match status" value="1"/>
</dbReference>
<evidence type="ECO:0000256" key="3">
    <source>
        <dbReference type="ARBA" id="ARBA00023125"/>
    </source>
</evidence>
<dbReference type="RefSeq" id="WP_091410207.1">
    <property type="nucleotide sequence ID" value="NZ_LT629749.1"/>
</dbReference>
<dbReference type="CDD" id="cd15831">
    <property type="entry name" value="BTAD"/>
    <property type="match status" value="1"/>
</dbReference>
<dbReference type="SMART" id="SM01043">
    <property type="entry name" value="BTAD"/>
    <property type="match status" value="1"/>
</dbReference>
<dbReference type="PROSITE" id="PS51755">
    <property type="entry name" value="OMPR_PHOB"/>
    <property type="match status" value="1"/>
</dbReference>
<keyword evidence="3 5" id="KW-0238">DNA-binding</keyword>
<dbReference type="SUPFAM" id="SSF48452">
    <property type="entry name" value="TPR-like"/>
    <property type="match status" value="1"/>
</dbReference>